<keyword evidence="3 6" id="KW-1133">Transmembrane helix</keyword>
<evidence type="ECO:0000256" key="1">
    <source>
        <dbReference type="ARBA" id="ARBA00004141"/>
    </source>
</evidence>
<dbReference type="EMBL" id="JAWDGP010002895">
    <property type="protein sequence ID" value="KAK3778653.1"/>
    <property type="molecule type" value="Genomic_DNA"/>
</dbReference>
<dbReference type="InterPro" id="IPR040416">
    <property type="entry name" value="TMEM181"/>
</dbReference>
<feature type="transmembrane region" description="Helical" evidence="6">
    <location>
        <begin position="365"/>
        <end position="383"/>
    </location>
</feature>
<dbReference type="PANTHER" id="PTHR31918">
    <property type="entry name" value="TRANSMEMBRANE PROTEIN 181"/>
    <property type="match status" value="1"/>
</dbReference>
<dbReference type="InterPro" id="IPR054077">
    <property type="entry name" value="TMEM181_GOLD"/>
</dbReference>
<dbReference type="Pfam" id="PF21885">
    <property type="entry name" value="TMEM181_GOLD"/>
    <property type="match status" value="1"/>
</dbReference>
<gene>
    <name evidence="9" type="ORF">RRG08_012927</name>
</gene>
<dbReference type="GO" id="GO:0015643">
    <property type="term" value="F:toxic substance binding"/>
    <property type="evidence" value="ECO:0007669"/>
    <property type="project" value="InterPro"/>
</dbReference>
<keyword evidence="10" id="KW-1185">Reference proteome</keyword>
<organism evidence="9 10">
    <name type="scientific">Elysia crispata</name>
    <name type="common">lettuce slug</name>
    <dbReference type="NCBI Taxonomy" id="231223"/>
    <lineage>
        <taxon>Eukaryota</taxon>
        <taxon>Metazoa</taxon>
        <taxon>Spiralia</taxon>
        <taxon>Lophotrochozoa</taxon>
        <taxon>Mollusca</taxon>
        <taxon>Gastropoda</taxon>
        <taxon>Heterobranchia</taxon>
        <taxon>Euthyneura</taxon>
        <taxon>Panpulmonata</taxon>
        <taxon>Sacoglossa</taxon>
        <taxon>Placobranchoidea</taxon>
        <taxon>Plakobranchidae</taxon>
        <taxon>Elysia</taxon>
    </lineage>
</organism>
<evidence type="ECO:0000256" key="6">
    <source>
        <dbReference type="SAM" id="Phobius"/>
    </source>
</evidence>
<feature type="transmembrane region" description="Helical" evidence="6">
    <location>
        <begin position="432"/>
        <end position="453"/>
    </location>
</feature>
<feature type="region of interest" description="Disordered" evidence="5">
    <location>
        <begin position="635"/>
        <end position="661"/>
    </location>
</feature>
<protein>
    <recommendedName>
        <fullName evidence="11">Transmembrane protein 181</fullName>
    </recommendedName>
</protein>
<comment type="subcellular location">
    <subcellularLocation>
        <location evidence="1">Membrane</location>
        <topology evidence="1">Multi-pass membrane protein</topology>
    </subcellularLocation>
</comment>
<dbReference type="Proteomes" id="UP001283361">
    <property type="component" value="Unassembled WGS sequence"/>
</dbReference>
<evidence type="ECO:0000256" key="5">
    <source>
        <dbReference type="SAM" id="MobiDB-lite"/>
    </source>
</evidence>
<feature type="transmembrane region" description="Helical" evidence="6">
    <location>
        <begin position="504"/>
        <end position="524"/>
    </location>
</feature>
<keyword evidence="2 6" id="KW-0812">Transmembrane</keyword>
<evidence type="ECO:0008006" key="11">
    <source>
        <dbReference type="Google" id="ProtNLM"/>
    </source>
</evidence>
<accession>A0AAE1A0F8</accession>
<evidence type="ECO:0000313" key="9">
    <source>
        <dbReference type="EMBL" id="KAK3778653.1"/>
    </source>
</evidence>
<keyword evidence="4 6" id="KW-0472">Membrane</keyword>
<evidence type="ECO:0000256" key="2">
    <source>
        <dbReference type="ARBA" id="ARBA00022692"/>
    </source>
</evidence>
<name>A0AAE1A0F8_9GAST</name>
<evidence type="ECO:0000313" key="10">
    <source>
        <dbReference type="Proteomes" id="UP001283361"/>
    </source>
</evidence>
<dbReference type="AlphaFoldDB" id="A0AAE1A0F8"/>
<dbReference type="Pfam" id="PF06664">
    <property type="entry name" value="WLS-like_TM"/>
    <property type="match status" value="1"/>
</dbReference>
<evidence type="ECO:0000259" key="7">
    <source>
        <dbReference type="Pfam" id="PF06664"/>
    </source>
</evidence>
<feature type="domain" description="TMEM181 GOLD" evidence="8">
    <location>
        <begin position="236"/>
        <end position="356"/>
    </location>
</feature>
<dbReference type="PANTHER" id="PTHR31918:SF1">
    <property type="entry name" value="TRANSMEMBRANE PROTEIN 181"/>
    <property type="match status" value="1"/>
</dbReference>
<sequence length="661" mass="76353">MIRDRQHVVSSQQYNRLAMVSSATKHTNGNNPVNKHATIYTALHREAPSAGKIKSPFLSRSTRNLSIGLVGYAHCQTQDPIRSINAEPNHAMLSRGPDMDSVFYYSEFGSLTFQQGWITTRLHLLDQRLGTRPGLSCPNSQIRSVLFPSIWHQRITTIDVKDSEFPVTMAMPRELEASVQMRLYSLNKRQFVMVFLTFLMFFLVSVLVGTAGPHITDSMEVNGSLLLKPADKSDTGPFILHSPPMSTFHQQLWLIAGVRTEELKGSKFEQEFQMGILIRGINGDAQSIQESSNPALSTEMRNRTRKLKCSQDACDDLIVMHLGYLDYAYYIITVVFYNLDVSKLAIKDVHFTFKSYNPAFTQIEIWIRFVFLVLSFFVTCWYAHCLRKFSLRDWSIEQKWLSVLLPLLLLYNDPIFPLSFLVNSWLPGMLDGFFQATFLSALLLFWLCIYHSVRQTDRRFSRFYFPKLIIVGLIWLCAVTLASWQEYNELQDPTYYYRLDTTNFEAFKIMFFVFGGFYILYLLYLMVRAYAELRLMPYFDLRLKFMTALMVIVVSTSITITAMRFGSGVLQDNFVAELSTSYQNSAEFVALYGLLNFYLYTMAFVYSPSPNAMFETHFRDNPALSMLNDSDEEIHYSSDTEETSLNRPRNNLIDSEDETFR</sequence>
<feature type="transmembrane region" description="Helical" evidence="6">
    <location>
        <begin position="545"/>
        <end position="566"/>
    </location>
</feature>
<comment type="caution">
    <text evidence="9">The sequence shown here is derived from an EMBL/GenBank/DDBJ whole genome shotgun (WGS) entry which is preliminary data.</text>
</comment>
<feature type="transmembrane region" description="Helical" evidence="6">
    <location>
        <begin position="465"/>
        <end position="484"/>
    </location>
</feature>
<reference evidence="9" key="1">
    <citation type="journal article" date="2023" name="G3 (Bethesda)">
        <title>A reference genome for the long-term kleptoplast-retaining sea slug Elysia crispata morphotype clarki.</title>
        <authorList>
            <person name="Eastman K.E."/>
            <person name="Pendleton A.L."/>
            <person name="Shaikh M.A."/>
            <person name="Suttiyut T."/>
            <person name="Ogas R."/>
            <person name="Tomko P."/>
            <person name="Gavelis G."/>
            <person name="Widhalm J.R."/>
            <person name="Wisecaver J.H."/>
        </authorList>
    </citation>
    <scope>NUCLEOTIDE SEQUENCE</scope>
    <source>
        <strain evidence="9">ECLA1</strain>
    </source>
</reference>
<dbReference type="GO" id="GO:0016020">
    <property type="term" value="C:membrane"/>
    <property type="evidence" value="ECO:0007669"/>
    <property type="project" value="UniProtKB-SubCell"/>
</dbReference>
<feature type="domain" description="Wntless-like transmembrane" evidence="7">
    <location>
        <begin position="357"/>
        <end position="609"/>
    </location>
</feature>
<evidence type="ECO:0000256" key="3">
    <source>
        <dbReference type="ARBA" id="ARBA00022989"/>
    </source>
</evidence>
<evidence type="ECO:0000256" key="4">
    <source>
        <dbReference type="ARBA" id="ARBA00023136"/>
    </source>
</evidence>
<feature type="transmembrane region" description="Helical" evidence="6">
    <location>
        <begin position="403"/>
        <end position="426"/>
    </location>
</feature>
<evidence type="ECO:0000259" key="8">
    <source>
        <dbReference type="Pfam" id="PF21885"/>
    </source>
</evidence>
<proteinExistence type="predicted"/>
<feature type="compositionally biased region" description="Polar residues" evidence="5">
    <location>
        <begin position="643"/>
        <end position="653"/>
    </location>
</feature>
<feature type="transmembrane region" description="Helical" evidence="6">
    <location>
        <begin position="586"/>
        <end position="606"/>
    </location>
</feature>
<feature type="transmembrane region" description="Helical" evidence="6">
    <location>
        <begin position="191"/>
        <end position="212"/>
    </location>
</feature>
<dbReference type="InterPro" id="IPR047843">
    <property type="entry name" value="WLS-like_TM"/>
</dbReference>